<evidence type="ECO:0000256" key="1">
    <source>
        <dbReference type="SAM" id="MobiDB-lite"/>
    </source>
</evidence>
<feature type="region of interest" description="Disordered" evidence="1">
    <location>
        <begin position="1"/>
        <end position="53"/>
    </location>
</feature>
<evidence type="ECO:0000313" key="2">
    <source>
        <dbReference type="EMBL" id="TKA65404.1"/>
    </source>
</evidence>
<dbReference type="Proteomes" id="UP000308768">
    <property type="component" value="Unassembled WGS sequence"/>
</dbReference>
<accession>A0A4U0WPV3</accession>
<name>A0A4U0WPV3_9PEZI</name>
<reference evidence="2 3" key="1">
    <citation type="submission" date="2017-03" db="EMBL/GenBank/DDBJ databases">
        <title>Genomes of endolithic fungi from Antarctica.</title>
        <authorList>
            <person name="Coleine C."/>
            <person name="Masonjones S."/>
            <person name="Stajich J.E."/>
        </authorList>
    </citation>
    <scope>NUCLEOTIDE SEQUENCE [LARGE SCALE GENOMIC DNA]</scope>
    <source>
        <strain evidence="2 3">CCFEE 5187</strain>
    </source>
</reference>
<evidence type="ECO:0000313" key="3">
    <source>
        <dbReference type="Proteomes" id="UP000308768"/>
    </source>
</evidence>
<organism evidence="2 3">
    <name type="scientific">Cryomyces minteri</name>
    <dbReference type="NCBI Taxonomy" id="331657"/>
    <lineage>
        <taxon>Eukaryota</taxon>
        <taxon>Fungi</taxon>
        <taxon>Dikarya</taxon>
        <taxon>Ascomycota</taxon>
        <taxon>Pezizomycotina</taxon>
        <taxon>Dothideomycetes</taxon>
        <taxon>Dothideomycetes incertae sedis</taxon>
        <taxon>Cryomyces</taxon>
    </lineage>
</organism>
<comment type="caution">
    <text evidence="2">The sequence shown here is derived from an EMBL/GenBank/DDBJ whole genome shotgun (WGS) entry which is preliminary data.</text>
</comment>
<dbReference type="AlphaFoldDB" id="A0A4U0WPV3"/>
<gene>
    <name evidence="2" type="ORF">B0A49_10683</name>
</gene>
<proteinExistence type="predicted"/>
<protein>
    <submittedName>
        <fullName evidence="2">Uncharacterized protein</fullName>
    </submittedName>
</protein>
<sequence>MDHKGKQQLRLATPTLPPQLPHMYDISDVPPVDLTSDFDGEDDKQESATSACAKDPAASFIETCVDEELTADERIKATQTHFFVSGGIGPTATPVCAGKILPEDMEKAQAMA</sequence>
<dbReference type="EMBL" id="NAJN01001143">
    <property type="protein sequence ID" value="TKA65404.1"/>
    <property type="molecule type" value="Genomic_DNA"/>
</dbReference>
<keyword evidence="3" id="KW-1185">Reference proteome</keyword>